<keyword evidence="2" id="KW-1185">Reference proteome</keyword>
<evidence type="ECO:0000313" key="2">
    <source>
        <dbReference type="Proteomes" id="UP000664369"/>
    </source>
</evidence>
<comment type="caution">
    <text evidence="1">The sequence shown here is derived from an EMBL/GenBank/DDBJ whole genome shotgun (WGS) entry which is preliminary data.</text>
</comment>
<dbReference type="Proteomes" id="UP000664369">
    <property type="component" value="Unassembled WGS sequence"/>
</dbReference>
<name>A0ABS3QDT5_9BACT</name>
<gene>
    <name evidence="1" type="ORF">J4E00_07940</name>
</gene>
<reference evidence="1 2" key="1">
    <citation type="submission" date="2021-03" db="EMBL/GenBank/DDBJ databases">
        <authorList>
            <person name="Kim M.K."/>
        </authorList>
    </citation>
    <scope>NUCLEOTIDE SEQUENCE [LARGE SCALE GENOMIC DNA]</scope>
    <source>
        <strain evidence="1 2">BT442</strain>
    </source>
</reference>
<evidence type="ECO:0000313" key="1">
    <source>
        <dbReference type="EMBL" id="MBO2008979.1"/>
    </source>
</evidence>
<dbReference type="InterPro" id="IPR029058">
    <property type="entry name" value="AB_hydrolase_fold"/>
</dbReference>
<accession>A0ABS3QDT5</accession>
<dbReference type="RefSeq" id="WP_208174608.1">
    <property type="nucleotide sequence ID" value="NZ_JAGETZ010000003.1"/>
</dbReference>
<sequence>MADSKVYVEESGTDPALPLLHGGMLGMQDTLSIAKELTQRLPHARRVSLPGAAHLLNLEQPRRFTKEVQAFLLVQP</sequence>
<dbReference type="SUPFAM" id="SSF53474">
    <property type="entry name" value="alpha/beta-Hydrolases"/>
    <property type="match status" value="1"/>
</dbReference>
<proteinExistence type="predicted"/>
<organism evidence="1 2">
    <name type="scientific">Hymenobacter negativus</name>
    <dbReference type="NCBI Taxonomy" id="2795026"/>
    <lineage>
        <taxon>Bacteria</taxon>
        <taxon>Pseudomonadati</taxon>
        <taxon>Bacteroidota</taxon>
        <taxon>Cytophagia</taxon>
        <taxon>Cytophagales</taxon>
        <taxon>Hymenobacteraceae</taxon>
        <taxon>Hymenobacter</taxon>
    </lineage>
</organism>
<dbReference type="EMBL" id="JAGETZ010000003">
    <property type="protein sequence ID" value="MBO2008979.1"/>
    <property type="molecule type" value="Genomic_DNA"/>
</dbReference>
<protein>
    <recommendedName>
        <fullName evidence="3">Alpha/beta hydrolase</fullName>
    </recommendedName>
</protein>
<evidence type="ECO:0008006" key="3">
    <source>
        <dbReference type="Google" id="ProtNLM"/>
    </source>
</evidence>
<dbReference type="Gene3D" id="3.40.50.1820">
    <property type="entry name" value="alpha/beta hydrolase"/>
    <property type="match status" value="1"/>
</dbReference>